<evidence type="ECO:0000256" key="3">
    <source>
        <dbReference type="ARBA" id="ARBA00022475"/>
    </source>
</evidence>
<evidence type="ECO:0000256" key="5">
    <source>
        <dbReference type="ARBA" id="ARBA00023136"/>
    </source>
</evidence>
<dbReference type="AlphaFoldDB" id="A0A3B0UN91"/>
<feature type="domain" description="ABC transporter substrate-binding protein PnrA-like" evidence="7">
    <location>
        <begin position="40"/>
        <end position="335"/>
    </location>
</feature>
<sequence length="337" mass="34774">MKNKSWYLIGLMLILSFVLVACGGSEEAADSSVADIDQIRIAIVMPSTITDLAWSQAIYDSLLRLQAEAGGPDVMEIAFTENMFNVTDGAAALRDYAADGYDIVIAHGTQYGTSLFELAPDFPETTFAYGTATNSGSDEGLNNIFAYDARAEEGGYVNGVLAAGLSNSGVIGVVGPVEAGDAKRYIDGFVTGATAANPDIQVNVSYTGSFGDTALAAEAANTHIQAGADVLTGSAQQVVGAIGVASEQGVLWLGTQSDQSPIDADIVVASQLYNWDDVLADIINKNQAGEYGGTTYAITLSNGGLVMDYSDGLDADAVAAAEAAVEDIIDGSITVGE</sequence>
<dbReference type="GO" id="GO:0005886">
    <property type="term" value="C:plasma membrane"/>
    <property type="evidence" value="ECO:0007669"/>
    <property type="project" value="UniProtKB-SubCell"/>
</dbReference>
<keyword evidence="3" id="KW-1003">Cell membrane</keyword>
<proteinExistence type="inferred from homology"/>
<evidence type="ECO:0000259" key="7">
    <source>
        <dbReference type="Pfam" id="PF02608"/>
    </source>
</evidence>
<dbReference type="Pfam" id="PF02608">
    <property type="entry name" value="Bmp"/>
    <property type="match status" value="1"/>
</dbReference>
<gene>
    <name evidence="8" type="ORF">MNBD_CHLOROFLEXI01-3467</name>
</gene>
<dbReference type="SUPFAM" id="SSF53822">
    <property type="entry name" value="Periplasmic binding protein-like I"/>
    <property type="match status" value="1"/>
</dbReference>
<keyword evidence="6" id="KW-0449">Lipoprotein</keyword>
<evidence type="ECO:0000256" key="1">
    <source>
        <dbReference type="ARBA" id="ARBA00004193"/>
    </source>
</evidence>
<evidence type="ECO:0000256" key="6">
    <source>
        <dbReference type="ARBA" id="ARBA00023288"/>
    </source>
</evidence>
<accession>A0A3B0UN91</accession>
<dbReference type="PANTHER" id="PTHR34296">
    <property type="entry name" value="TRANSCRIPTIONAL ACTIVATOR PROTEIN MED"/>
    <property type="match status" value="1"/>
</dbReference>
<dbReference type="PROSITE" id="PS51257">
    <property type="entry name" value="PROKAR_LIPOPROTEIN"/>
    <property type="match status" value="1"/>
</dbReference>
<organism evidence="8">
    <name type="scientific">hydrothermal vent metagenome</name>
    <dbReference type="NCBI Taxonomy" id="652676"/>
    <lineage>
        <taxon>unclassified sequences</taxon>
        <taxon>metagenomes</taxon>
        <taxon>ecological metagenomes</taxon>
    </lineage>
</organism>
<comment type="subcellular location">
    <subcellularLocation>
        <location evidence="1">Cell membrane</location>
        <topology evidence="1">Lipid-anchor</topology>
    </subcellularLocation>
</comment>
<reference evidence="8" key="1">
    <citation type="submission" date="2018-06" db="EMBL/GenBank/DDBJ databases">
        <authorList>
            <person name="Zhirakovskaya E."/>
        </authorList>
    </citation>
    <scope>NUCLEOTIDE SEQUENCE</scope>
</reference>
<keyword evidence="4" id="KW-0732">Signal</keyword>
<dbReference type="InterPro" id="IPR003760">
    <property type="entry name" value="PnrA-like"/>
</dbReference>
<dbReference type="CDD" id="cd06304">
    <property type="entry name" value="PBP1_BmpA_Med_PnrA-like"/>
    <property type="match status" value="1"/>
</dbReference>
<protein>
    <recommendedName>
        <fullName evidence="7">ABC transporter substrate-binding protein PnrA-like domain-containing protein</fullName>
    </recommendedName>
</protein>
<evidence type="ECO:0000313" key="8">
    <source>
        <dbReference type="EMBL" id="VAW30600.1"/>
    </source>
</evidence>
<dbReference type="InterPro" id="IPR028082">
    <property type="entry name" value="Peripla_BP_I"/>
</dbReference>
<evidence type="ECO:0000256" key="2">
    <source>
        <dbReference type="ARBA" id="ARBA00008610"/>
    </source>
</evidence>
<dbReference type="PANTHER" id="PTHR34296:SF2">
    <property type="entry name" value="ABC TRANSPORTER GUANOSINE-BINDING PROTEIN NUPN"/>
    <property type="match status" value="1"/>
</dbReference>
<evidence type="ECO:0000256" key="4">
    <source>
        <dbReference type="ARBA" id="ARBA00022729"/>
    </source>
</evidence>
<comment type="similarity">
    <text evidence="2">Belongs to the BMP lipoprotein family.</text>
</comment>
<dbReference type="EMBL" id="UOEU01000069">
    <property type="protein sequence ID" value="VAW30600.1"/>
    <property type="molecule type" value="Genomic_DNA"/>
</dbReference>
<name>A0A3B0UN91_9ZZZZ</name>
<dbReference type="InterPro" id="IPR050957">
    <property type="entry name" value="BMP_lipoprotein"/>
</dbReference>
<keyword evidence="5" id="KW-0472">Membrane</keyword>
<dbReference type="Gene3D" id="3.40.50.2300">
    <property type="match status" value="2"/>
</dbReference>